<comment type="similarity">
    <text evidence="6">Belongs to the glycosyl hydrolase 24 family.</text>
</comment>
<dbReference type="InterPro" id="IPR023346">
    <property type="entry name" value="Lysozyme-like_dom_sf"/>
</dbReference>
<proteinExistence type="inferred from homology"/>
<reference evidence="8" key="2">
    <citation type="submission" date="2018-07" db="EMBL/GenBank/DDBJ databases">
        <authorList>
            <consortium name="NCBI Pathogen Detection Project"/>
        </authorList>
    </citation>
    <scope>NUCLEOTIDE SEQUENCE</scope>
    <source>
        <strain evidence="8">BCW_2640</strain>
    </source>
</reference>
<dbReference type="GO" id="GO:0016998">
    <property type="term" value="P:cell wall macromolecule catabolic process"/>
    <property type="evidence" value="ECO:0007669"/>
    <property type="project" value="InterPro"/>
</dbReference>
<name>A0A5I2WWZ3_SALET</name>
<evidence type="ECO:0000256" key="7">
    <source>
        <dbReference type="SAM" id="SignalP"/>
    </source>
</evidence>
<dbReference type="AlphaFoldDB" id="A0A5I2WWZ3"/>
<dbReference type="GO" id="GO:0009253">
    <property type="term" value="P:peptidoglycan catabolic process"/>
    <property type="evidence" value="ECO:0007669"/>
    <property type="project" value="InterPro"/>
</dbReference>
<comment type="catalytic activity">
    <reaction evidence="1 6">
        <text>Hydrolysis of (1-&gt;4)-beta-linkages between N-acetylmuramic acid and N-acetyl-D-glucosamine residues in a peptidoglycan and between N-acetyl-D-glucosamine residues in chitodextrins.</text>
        <dbReference type="EC" id="3.2.1.17"/>
    </reaction>
</comment>
<evidence type="ECO:0000256" key="1">
    <source>
        <dbReference type="ARBA" id="ARBA00000632"/>
    </source>
</evidence>
<dbReference type="SUPFAM" id="SSF53955">
    <property type="entry name" value="Lysozyme-like"/>
    <property type="match status" value="1"/>
</dbReference>
<evidence type="ECO:0000256" key="6">
    <source>
        <dbReference type="RuleBase" id="RU003788"/>
    </source>
</evidence>
<dbReference type="InterPro" id="IPR002196">
    <property type="entry name" value="Glyco_hydro_24"/>
</dbReference>
<evidence type="ECO:0000256" key="2">
    <source>
        <dbReference type="ARBA" id="ARBA00022529"/>
    </source>
</evidence>
<dbReference type="PANTHER" id="PTHR38107">
    <property type="match status" value="1"/>
</dbReference>
<dbReference type="EC" id="3.2.1.17" evidence="6"/>
<dbReference type="CDD" id="cd16900">
    <property type="entry name" value="endolysin_R21-like"/>
    <property type="match status" value="1"/>
</dbReference>
<reference evidence="8" key="1">
    <citation type="journal article" date="2018" name="Genome Biol.">
        <title>SKESA: strategic k-mer extension for scrupulous assemblies.</title>
        <authorList>
            <person name="Souvorov A."/>
            <person name="Agarwala R."/>
            <person name="Lipman D.J."/>
        </authorList>
    </citation>
    <scope>NUCLEOTIDE SEQUENCE</scope>
    <source>
        <strain evidence="8">BCW_2640</strain>
    </source>
</reference>
<dbReference type="InterPro" id="IPR034690">
    <property type="entry name" value="Endolysin_T4_type"/>
</dbReference>
<feature type="signal peptide" evidence="7">
    <location>
        <begin position="1"/>
        <end position="25"/>
    </location>
</feature>
<dbReference type="InterPro" id="IPR051018">
    <property type="entry name" value="Bacteriophage_GH24"/>
</dbReference>
<dbReference type="GO" id="GO:0031640">
    <property type="term" value="P:killing of cells of another organism"/>
    <property type="evidence" value="ECO:0007669"/>
    <property type="project" value="UniProtKB-KW"/>
</dbReference>
<protein>
    <recommendedName>
        <fullName evidence="6">Lysozyme</fullName>
        <ecNumber evidence="6">3.2.1.17</ecNumber>
    </recommendedName>
</protein>
<keyword evidence="7" id="KW-0732">Signal</keyword>
<evidence type="ECO:0000256" key="5">
    <source>
        <dbReference type="ARBA" id="ARBA00023295"/>
    </source>
</evidence>
<dbReference type="Pfam" id="PF00959">
    <property type="entry name" value="Phage_lysozyme"/>
    <property type="match status" value="1"/>
</dbReference>
<dbReference type="PANTHER" id="PTHR38107:SF3">
    <property type="entry name" value="LYSOZYME RRRD-RELATED"/>
    <property type="match status" value="1"/>
</dbReference>
<accession>A0A5I2WWZ3</accession>
<keyword evidence="3 6" id="KW-0081">Bacteriolytic enzyme</keyword>
<sequence>MGMSPGTRNKLSGAMLALIAAGASAPVLFDQFIDEKEGNTLVAVMDPGGVWTLCRGVTVIDGKRVVKGMTATKAQCNRVNAIERDKALAWVERNIRVPLTEPQKVGIASFCPYNIGPGKCFPSTFYKRINAGDRKGACEAIRWWIKDGGRDCRLTKGQKDGCYGQVIRRDQESALACWDIDKPQHNTPENDMAPGGAITRYSPEIHF</sequence>
<organism evidence="8">
    <name type="scientific">Salmonella enterica subsp. enterica serovar Ank</name>
    <dbReference type="NCBI Taxonomy" id="1173578"/>
    <lineage>
        <taxon>Bacteria</taxon>
        <taxon>Pseudomonadati</taxon>
        <taxon>Pseudomonadota</taxon>
        <taxon>Gammaproteobacteria</taxon>
        <taxon>Enterobacterales</taxon>
        <taxon>Enterobacteriaceae</taxon>
        <taxon>Salmonella</taxon>
    </lineage>
</organism>
<dbReference type="Gene3D" id="1.10.530.40">
    <property type="match status" value="1"/>
</dbReference>
<keyword evidence="4 6" id="KW-0378">Hydrolase</keyword>
<dbReference type="GO" id="GO:0042742">
    <property type="term" value="P:defense response to bacterium"/>
    <property type="evidence" value="ECO:0007669"/>
    <property type="project" value="UniProtKB-KW"/>
</dbReference>
<keyword evidence="5 6" id="KW-0326">Glycosidase</keyword>
<dbReference type="InterPro" id="IPR043688">
    <property type="entry name" value="SAR_endolysin-like"/>
</dbReference>
<evidence type="ECO:0000256" key="3">
    <source>
        <dbReference type="ARBA" id="ARBA00022638"/>
    </source>
</evidence>
<dbReference type="GO" id="GO:0003796">
    <property type="term" value="F:lysozyme activity"/>
    <property type="evidence" value="ECO:0007669"/>
    <property type="project" value="UniProtKB-EC"/>
</dbReference>
<dbReference type="InterPro" id="IPR023347">
    <property type="entry name" value="Lysozyme_dom_sf"/>
</dbReference>
<dbReference type="HAMAP" id="MF_04136">
    <property type="entry name" value="SAR_ENDOLYSIN"/>
    <property type="match status" value="1"/>
</dbReference>
<feature type="chain" id="PRO_5030126023" description="Lysozyme" evidence="7">
    <location>
        <begin position="26"/>
        <end position="207"/>
    </location>
</feature>
<evidence type="ECO:0000313" key="8">
    <source>
        <dbReference type="EMBL" id="HAE1795995.1"/>
    </source>
</evidence>
<dbReference type="EMBL" id="DAARBX010000037">
    <property type="protein sequence ID" value="HAE1795995.1"/>
    <property type="molecule type" value="Genomic_DNA"/>
</dbReference>
<evidence type="ECO:0000256" key="4">
    <source>
        <dbReference type="ARBA" id="ARBA00022801"/>
    </source>
</evidence>
<dbReference type="HAMAP" id="MF_04110">
    <property type="entry name" value="ENDOLYSIN_T4"/>
    <property type="match status" value="1"/>
</dbReference>
<comment type="caution">
    <text evidence="8">The sequence shown here is derived from an EMBL/GenBank/DDBJ whole genome shotgun (WGS) entry which is preliminary data.</text>
</comment>
<gene>
    <name evidence="8" type="ORF">G3V02_004809</name>
</gene>
<keyword evidence="2 6" id="KW-0929">Antimicrobial</keyword>